<evidence type="ECO:0000256" key="1">
    <source>
        <dbReference type="SAM" id="SignalP"/>
    </source>
</evidence>
<proteinExistence type="predicted"/>
<sequence>MKKIISLFAVIFCVNITSAGNEDYFTVCSDYAHKLASYYELAYGTDYYSIYFSIYGHCIEAAY</sequence>
<keyword evidence="3" id="KW-1185">Reference proteome</keyword>
<reference evidence="2 3" key="1">
    <citation type="submission" date="2021-03" db="EMBL/GenBank/DDBJ databases">
        <title>Muricauda sp. CAU 1631 isolated from Incheon.</title>
        <authorList>
            <person name="Kim W."/>
        </authorList>
    </citation>
    <scope>NUCLEOTIDE SEQUENCE [LARGE SCALE GENOMIC DNA]</scope>
    <source>
        <strain evidence="2 3">CAU 1631</strain>
    </source>
</reference>
<dbReference type="EMBL" id="JAFLND010000002">
    <property type="protein sequence ID" value="MBO0330830.1"/>
    <property type="molecule type" value="Genomic_DNA"/>
</dbReference>
<accession>A0ABS3EX53</accession>
<comment type="caution">
    <text evidence="2">The sequence shown here is derived from an EMBL/GenBank/DDBJ whole genome shotgun (WGS) entry which is preliminary data.</text>
</comment>
<organism evidence="2 3">
    <name type="scientific">[Muricauda] lutisoli</name>
    <dbReference type="NCBI Taxonomy" id="2816035"/>
    <lineage>
        <taxon>Bacteria</taxon>
        <taxon>Pseudomonadati</taxon>
        <taxon>Bacteroidota</taxon>
        <taxon>Flavobacteriia</taxon>
        <taxon>Flavobacteriales</taxon>
        <taxon>Flavobacteriaceae</taxon>
        <taxon>Allomuricauda</taxon>
    </lineage>
</organism>
<feature type="chain" id="PRO_5047211652" evidence="1">
    <location>
        <begin position="20"/>
        <end position="63"/>
    </location>
</feature>
<name>A0ABS3EX53_9FLAO</name>
<protein>
    <submittedName>
        <fullName evidence="2">Uncharacterized protein</fullName>
    </submittedName>
</protein>
<dbReference type="Proteomes" id="UP000664163">
    <property type="component" value="Unassembled WGS sequence"/>
</dbReference>
<evidence type="ECO:0000313" key="2">
    <source>
        <dbReference type="EMBL" id="MBO0330830.1"/>
    </source>
</evidence>
<evidence type="ECO:0000313" key="3">
    <source>
        <dbReference type="Proteomes" id="UP000664163"/>
    </source>
</evidence>
<feature type="signal peptide" evidence="1">
    <location>
        <begin position="1"/>
        <end position="19"/>
    </location>
</feature>
<gene>
    <name evidence="2" type="ORF">J0X13_09725</name>
</gene>
<dbReference type="RefSeq" id="WP_207071239.1">
    <property type="nucleotide sequence ID" value="NZ_JAFLND010000002.1"/>
</dbReference>
<keyword evidence="1" id="KW-0732">Signal</keyword>